<dbReference type="FunFam" id="3.30.300.70:FF:000001">
    <property type="entry name" value="Ribosome maturation factor RimP"/>
    <property type="match status" value="1"/>
</dbReference>
<organism evidence="6 7">
    <name type="scientific">Candidatus Pantoea edessiphila</name>
    <dbReference type="NCBI Taxonomy" id="2044610"/>
    <lineage>
        <taxon>Bacteria</taxon>
        <taxon>Pseudomonadati</taxon>
        <taxon>Pseudomonadota</taxon>
        <taxon>Gammaproteobacteria</taxon>
        <taxon>Enterobacterales</taxon>
        <taxon>Erwiniaceae</taxon>
        <taxon>Pantoea</taxon>
    </lineage>
</organism>
<gene>
    <name evidence="3" type="primary">rimP</name>
    <name evidence="6" type="ORF">CRV12_01800</name>
</gene>
<sequence length="160" mass="18300">MSWGIILSKLRNNLIKLVSEIIENLGYQFIGIQFIKNHVSIFRIYIDKENGVNINDCANTSYQISKIIDTKNLISTPYNLEISSPGLNRPLFTVEQYLKFLGKKVSLLLYVAIQNRRKWKGIIKSVKGDIITVNVKGHDKVFAFNNIQKANLVPCFQNPD</sequence>
<comment type="similarity">
    <text evidence="3">Belongs to the RimP family.</text>
</comment>
<dbReference type="HAMAP" id="MF_01077">
    <property type="entry name" value="RimP"/>
    <property type="match status" value="1"/>
</dbReference>
<feature type="domain" description="Ribosome maturation factor RimP C-terminal" evidence="5">
    <location>
        <begin position="91"/>
        <end position="156"/>
    </location>
</feature>
<evidence type="ECO:0000313" key="7">
    <source>
        <dbReference type="Proteomes" id="UP000296153"/>
    </source>
</evidence>
<dbReference type="GO" id="GO:0000028">
    <property type="term" value="P:ribosomal small subunit assembly"/>
    <property type="evidence" value="ECO:0007669"/>
    <property type="project" value="TreeGrafter"/>
</dbReference>
<protein>
    <recommendedName>
        <fullName evidence="3">Ribosome maturation factor RimP</fullName>
    </recommendedName>
</protein>
<dbReference type="PANTHER" id="PTHR33867">
    <property type="entry name" value="RIBOSOME MATURATION FACTOR RIMP"/>
    <property type="match status" value="1"/>
</dbReference>
<comment type="caution">
    <text evidence="6">The sequence shown here is derived from an EMBL/GenBank/DDBJ whole genome shotgun (WGS) entry which is preliminary data.</text>
</comment>
<dbReference type="Proteomes" id="UP000296153">
    <property type="component" value="Unassembled WGS sequence"/>
</dbReference>
<evidence type="ECO:0000256" key="3">
    <source>
        <dbReference type="HAMAP-Rule" id="MF_01077"/>
    </source>
</evidence>
<accession>A0A2P5T028</accession>
<evidence type="ECO:0000259" key="5">
    <source>
        <dbReference type="Pfam" id="PF17384"/>
    </source>
</evidence>
<dbReference type="NCBIfam" id="NF000927">
    <property type="entry name" value="PRK00092.1-1"/>
    <property type="match status" value="1"/>
</dbReference>
<dbReference type="Gene3D" id="2.30.30.180">
    <property type="entry name" value="Ribosome maturation factor RimP, C-terminal domain"/>
    <property type="match status" value="1"/>
</dbReference>
<dbReference type="SUPFAM" id="SSF74942">
    <property type="entry name" value="YhbC-like, C-terminal domain"/>
    <property type="match status" value="1"/>
</dbReference>
<dbReference type="InterPro" id="IPR035956">
    <property type="entry name" value="RimP_N_sf"/>
</dbReference>
<name>A0A2P5T028_9GAMM</name>
<dbReference type="InterPro" id="IPR028989">
    <property type="entry name" value="RimP_N"/>
</dbReference>
<dbReference type="OrthoDB" id="9805006at2"/>
<dbReference type="PANTHER" id="PTHR33867:SF1">
    <property type="entry name" value="RIBOSOME MATURATION FACTOR RIMP"/>
    <property type="match status" value="1"/>
</dbReference>
<comment type="subcellular location">
    <subcellularLocation>
        <location evidence="3">Cytoplasm</location>
    </subcellularLocation>
</comment>
<evidence type="ECO:0000313" key="6">
    <source>
        <dbReference type="EMBL" id="PPI87931.1"/>
    </source>
</evidence>
<evidence type="ECO:0000256" key="2">
    <source>
        <dbReference type="ARBA" id="ARBA00022517"/>
    </source>
</evidence>
<reference evidence="6 7" key="1">
    <citation type="journal article" date="2018" name="Genome Biol. Evol.">
        <title>Cladogenesis and Genomic Streamlining in Extracellular Endosymbionts of Tropical Stink Bugs.</title>
        <authorList>
            <person name="Otero-Bravo A."/>
            <person name="Goffredi S."/>
            <person name="Sabree Z.L."/>
        </authorList>
    </citation>
    <scope>NUCLEOTIDE SEQUENCE [LARGE SCALE GENOMIC DNA]</scope>
    <source>
        <strain evidence="6 7">SoEE</strain>
    </source>
</reference>
<keyword evidence="1 3" id="KW-0963">Cytoplasm</keyword>
<dbReference type="InterPro" id="IPR036847">
    <property type="entry name" value="RimP_C_sf"/>
</dbReference>
<dbReference type="InterPro" id="IPR028998">
    <property type="entry name" value="RimP_C"/>
</dbReference>
<dbReference type="Pfam" id="PF02576">
    <property type="entry name" value="RimP_N"/>
    <property type="match status" value="1"/>
</dbReference>
<dbReference type="AlphaFoldDB" id="A0A2P5T028"/>
<dbReference type="GO" id="GO:0006412">
    <property type="term" value="P:translation"/>
    <property type="evidence" value="ECO:0007669"/>
    <property type="project" value="TreeGrafter"/>
</dbReference>
<feature type="domain" description="Ribosome maturation factor RimP N-terminal" evidence="4">
    <location>
        <begin position="17"/>
        <end position="87"/>
    </location>
</feature>
<dbReference type="EMBL" id="PDKT01000002">
    <property type="protein sequence ID" value="PPI87931.1"/>
    <property type="molecule type" value="Genomic_DNA"/>
</dbReference>
<evidence type="ECO:0000259" key="4">
    <source>
        <dbReference type="Pfam" id="PF02576"/>
    </source>
</evidence>
<dbReference type="Pfam" id="PF17384">
    <property type="entry name" value="DUF150_C"/>
    <property type="match status" value="1"/>
</dbReference>
<dbReference type="SUPFAM" id="SSF75420">
    <property type="entry name" value="YhbC-like, N-terminal domain"/>
    <property type="match status" value="1"/>
</dbReference>
<comment type="function">
    <text evidence="3">Required for maturation of 30S ribosomal subunits.</text>
</comment>
<evidence type="ECO:0000256" key="1">
    <source>
        <dbReference type="ARBA" id="ARBA00022490"/>
    </source>
</evidence>
<keyword evidence="2 3" id="KW-0690">Ribosome biogenesis</keyword>
<dbReference type="Gene3D" id="3.30.300.70">
    <property type="entry name" value="RimP-like superfamily, N-terminal"/>
    <property type="match status" value="1"/>
</dbReference>
<dbReference type="GO" id="GO:0005829">
    <property type="term" value="C:cytosol"/>
    <property type="evidence" value="ECO:0007669"/>
    <property type="project" value="TreeGrafter"/>
</dbReference>
<dbReference type="CDD" id="cd01734">
    <property type="entry name" value="YlxS_C"/>
    <property type="match status" value="1"/>
</dbReference>
<proteinExistence type="inferred from homology"/>
<dbReference type="InterPro" id="IPR003728">
    <property type="entry name" value="Ribosome_maturation_RimP"/>
</dbReference>